<feature type="domain" description="TFIIS-type" evidence="13">
    <location>
        <begin position="90"/>
        <end position="130"/>
    </location>
</feature>
<dbReference type="PANTHER" id="PTHR11239:SF14">
    <property type="entry name" value="DNA-DIRECTED RNA POLYMERASE I SUBUNIT RPA12"/>
    <property type="match status" value="1"/>
</dbReference>
<evidence type="ECO:0000256" key="6">
    <source>
        <dbReference type="ARBA" id="ARBA00022771"/>
    </source>
</evidence>
<keyword evidence="5" id="KW-0479">Metal-binding</keyword>
<keyword evidence="15" id="KW-1185">Reference proteome</keyword>
<evidence type="ECO:0000256" key="1">
    <source>
        <dbReference type="ARBA" id="ARBA00004604"/>
    </source>
</evidence>
<evidence type="ECO:0000256" key="10">
    <source>
        <dbReference type="ARBA" id="ARBA00031781"/>
    </source>
</evidence>
<reference evidence="14" key="1">
    <citation type="submission" date="2024-04" db="UniProtKB">
        <authorList>
            <consortium name="EnsemblMetazoa"/>
        </authorList>
    </citation>
    <scope>IDENTIFICATION</scope>
    <source>
        <strain evidence="14">EBRO</strain>
    </source>
</reference>
<dbReference type="SUPFAM" id="SSF57783">
    <property type="entry name" value="Zinc beta-ribbon"/>
    <property type="match status" value="1"/>
</dbReference>
<evidence type="ECO:0000313" key="15">
    <source>
        <dbReference type="Proteomes" id="UP000075880"/>
    </source>
</evidence>
<dbReference type="InterPro" id="IPR012164">
    <property type="entry name" value="Rpa12/Rpb9/Rpc10/TFS"/>
</dbReference>
<evidence type="ECO:0000256" key="9">
    <source>
        <dbReference type="ARBA" id="ARBA00023242"/>
    </source>
</evidence>
<comment type="subcellular location">
    <subcellularLocation>
        <location evidence="1">Nucleus</location>
        <location evidence="1">Nucleolus</location>
    </subcellularLocation>
</comment>
<evidence type="ECO:0000259" key="13">
    <source>
        <dbReference type="PROSITE" id="PS51133"/>
    </source>
</evidence>
<evidence type="ECO:0000313" key="14">
    <source>
        <dbReference type="EnsemblMetazoa" id="ENSAATROPP003415"/>
    </source>
</evidence>
<evidence type="ECO:0000256" key="12">
    <source>
        <dbReference type="PROSITE-ProRule" id="PRU00472"/>
    </source>
</evidence>
<keyword evidence="8" id="KW-0804">Transcription</keyword>
<protein>
    <recommendedName>
        <fullName evidence="3">DNA-directed RNA polymerase I subunit RPA12</fullName>
    </recommendedName>
    <alternativeName>
        <fullName evidence="10">DNA-directed RNA polymerase I subunit H</fullName>
    </alternativeName>
</protein>
<dbReference type="InterPro" id="IPR034004">
    <property type="entry name" value="Zn_ribbon_RPA12_C"/>
</dbReference>
<dbReference type="EnsemblMetazoa" id="ENSAATROPT003556">
    <property type="protein sequence ID" value="ENSAATROPP003415"/>
    <property type="gene ID" value="ENSAATROPG002816"/>
</dbReference>
<dbReference type="CDD" id="cd10507">
    <property type="entry name" value="Zn-ribbon_RPA12"/>
    <property type="match status" value="1"/>
</dbReference>
<dbReference type="PROSITE" id="PS01030">
    <property type="entry name" value="RNA_POL_M_15KD"/>
    <property type="match status" value="1"/>
</dbReference>
<dbReference type="AlphaFoldDB" id="A0AAG5CX80"/>
<dbReference type="Gene3D" id="2.20.25.10">
    <property type="match status" value="1"/>
</dbReference>
<evidence type="ECO:0000256" key="4">
    <source>
        <dbReference type="ARBA" id="ARBA00022478"/>
    </source>
</evidence>
<dbReference type="PROSITE" id="PS51133">
    <property type="entry name" value="ZF_TFIIS_2"/>
    <property type="match status" value="1"/>
</dbReference>
<keyword evidence="6 12" id="KW-0863">Zinc-finger</keyword>
<evidence type="ECO:0000256" key="2">
    <source>
        <dbReference type="ARBA" id="ARBA00008925"/>
    </source>
</evidence>
<sequence>MLELEKIYNQELKRSYSTGSVKIEAVAMDPGFCPDCGSILPLLRTTSKVACYSCHSEFDSEYTIYFNSYENKKADQAERAEKEAADGPIVNRQCPKCNNDQMSYATLQLRSADEGQTVFFTCTKCKFKMSENS</sequence>
<evidence type="ECO:0000256" key="3">
    <source>
        <dbReference type="ARBA" id="ARBA00018784"/>
    </source>
</evidence>
<dbReference type="GO" id="GO:0003676">
    <property type="term" value="F:nucleic acid binding"/>
    <property type="evidence" value="ECO:0007669"/>
    <property type="project" value="InterPro"/>
</dbReference>
<dbReference type="GO" id="GO:0005736">
    <property type="term" value="C:RNA polymerase I complex"/>
    <property type="evidence" value="ECO:0007669"/>
    <property type="project" value="TreeGrafter"/>
</dbReference>
<dbReference type="GO" id="GO:0008270">
    <property type="term" value="F:zinc ion binding"/>
    <property type="evidence" value="ECO:0007669"/>
    <property type="project" value="UniProtKB-KW"/>
</dbReference>
<dbReference type="PANTHER" id="PTHR11239">
    <property type="entry name" value="DNA-DIRECTED RNA POLYMERASE"/>
    <property type="match status" value="1"/>
</dbReference>
<evidence type="ECO:0000256" key="7">
    <source>
        <dbReference type="ARBA" id="ARBA00022833"/>
    </source>
</evidence>
<keyword evidence="4" id="KW-0240">DNA-directed RNA polymerase</keyword>
<evidence type="ECO:0000256" key="5">
    <source>
        <dbReference type="ARBA" id="ARBA00022723"/>
    </source>
</evidence>
<comment type="function">
    <text evidence="11">Core component of RNA polymerase I (Pol I), a DNA-dependent RNA polymerase which synthesizes ribosomal RNA precursors using the four ribonucleoside triphosphates as substrates. Can mediate Pol I proofreading of the nascent RNA transcript. Anchors into the Pol I active site to monitor transcription fidelity and cleave mis-incorporated 5'-ribonucleotides.</text>
</comment>
<dbReference type="SMART" id="SM00440">
    <property type="entry name" value="ZnF_C2C2"/>
    <property type="match status" value="1"/>
</dbReference>
<dbReference type="Proteomes" id="UP000075880">
    <property type="component" value="Unassembled WGS sequence"/>
</dbReference>
<dbReference type="GO" id="GO:0006363">
    <property type="term" value="P:termination of RNA polymerase I transcription"/>
    <property type="evidence" value="ECO:0007669"/>
    <property type="project" value="TreeGrafter"/>
</dbReference>
<dbReference type="InterPro" id="IPR019761">
    <property type="entry name" value="DNA-dir_RNA_pol-M_15_CS"/>
</dbReference>
<dbReference type="GO" id="GO:0003899">
    <property type="term" value="F:DNA-directed RNA polymerase activity"/>
    <property type="evidence" value="ECO:0007669"/>
    <property type="project" value="InterPro"/>
</dbReference>
<evidence type="ECO:0000256" key="11">
    <source>
        <dbReference type="ARBA" id="ARBA00044497"/>
    </source>
</evidence>
<proteinExistence type="inferred from homology"/>
<organism evidence="14 15">
    <name type="scientific">Anopheles atroparvus</name>
    <name type="common">European mosquito</name>
    <dbReference type="NCBI Taxonomy" id="41427"/>
    <lineage>
        <taxon>Eukaryota</taxon>
        <taxon>Metazoa</taxon>
        <taxon>Ecdysozoa</taxon>
        <taxon>Arthropoda</taxon>
        <taxon>Hexapoda</taxon>
        <taxon>Insecta</taxon>
        <taxon>Pterygota</taxon>
        <taxon>Neoptera</taxon>
        <taxon>Endopterygota</taxon>
        <taxon>Diptera</taxon>
        <taxon>Nematocera</taxon>
        <taxon>Culicoidea</taxon>
        <taxon>Culicidae</taxon>
        <taxon>Anophelinae</taxon>
        <taxon>Anopheles</taxon>
    </lineage>
</organism>
<dbReference type="InterPro" id="IPR001222">
    <property type="entry name" value="Znf_TFIIS"/>
</dbReference>
<keyword evidence="7" id="KW-0862">Zinc</keyword>
<dbReference type="Pfam" id="PF01096">
    <property type="entry name" value="Zn_ribbon_TFIIS"/>
    <property type="match status" value="1"/>
</dbReference>
<name>A0AAG5CX80_ANOAO</name>
<evidence type="ECO:0000256" key="8">
    <source>
        <dbReference type="ARBA" id="ARBA00023163"/>
    </source>
</evidence>
<keyword evidence="9" id="KW-0539">Nucleus</keyword>
<accession>A0AAG5CX80</accession>
<comment type="similarity">
    <text evidence="2">Belongs to the archaeal RpoM/eukaryotic RPA12/RPB9/RPC11 RNA polymerase family.</text>
</comment>